<dbReference type="GO" id="GO:0000976">
    <property type="term" value="F:transcription cis-regulatory region binding"/>
    <property type="evidence" value="ECO:0007669"/>
    <property type="project" value="TreeGrafter"/>
</dbReference>
<dbReference type="PANTHER" id="PTHR30146:SF109">
    <property type="entry name" value="HTH-TYPE TRANSCRIPTIONAL REGULATOR GALS"/>
    <property type="match status" value="1"/>
</dbReference>
<dbReference type="GO" id="GO:0016987">
    <property type="term" value="F:sigma factor activity"/>
    <property type="evidence" value="ECO:0007669"/>
    <property type="project" value="InterPro"/>
</dbReference>
<dbReference type="EMBL" id="FLUM01000001">
    <property type="protein sequence ID" value="SBV94962.1"/>
    <property type="molecule type" value="Genomic_DNA"/>
</dbReference>
<dbReference type="PROSITE" id="PS50932">
    <property type="entry name" value="HTH_LACI_2"/>
    <property type="match status" value="1"/>
</dbReference>
<keyword evidence="2" id="KW-0238">DNA-binding</keyword>
<keyword evidence="3" id="KW-0804">Transcription</keyword>
<dbReference type="InterPro" id="IPR000394">
    <property type="entry name" value="RNA_pol_sigma_54"/>
</dbReference>
<dbReference type="InterPro" id="IPR010982">
    <property type="entry name" value="Lambda_DNA-bd_dom_sf"/>
</dbReference>
<dbReference type="AlphaFoldDB" id="A0A212J683"/>
<evidence type="ECO:0000256" key="2">
    <source>
        <dbReference type="ARBA" id="ARBA00023125"/>
    </source>
</evidence>
<sequence>MKKGPLTIKDIAKDLNISPSTVSRALKDNPDISIETRKLVQDYAKKYKYKPNALALSLRTQHTNIIGVIVPELANHFFSGVLSGMETIAEEKDYHVIVCQSSEDYLKEIRNVQTLIKARVCGVLISQSKMTTKYDHFQELIDNDIPVIFFDRICTGIDSDKVVVDDYSGTFTAVEYMIKTGCKRIAFFSAPLHLEISKNRKNGYLDALRKYHLPIDENLMRIADTKQLGYERAMAILQEPNRPDAFMAMNDYTASGILLATKKLGLKVPEEVSIFGFSNSNISQDTDPMLTTMDQHPKKVGEEAMQLMLEKIENPENISRKNRLIKTSLIARQTTRELPAEGGD</sequence>
<name>A0A212J683_9BACT</name>
<dbReference type="PANTHER" id="PTHR30146">
    <property type="entry name" value="LACI-RELATED TRANSCRIPTIONAL REPRESSOR"/>
    <property type="match status" value="1"/>
</dbReference>
<dbReference type="InterPro" id="IPR028082">
    <property type="entry name" value="Peripla_BP_I"/>
</dbReference>
<dbReference type="InterPro" id="IPR000843">
    <property type="entry name" value="HTH_LacI"/>
</dbReference>
<dbReference type="Gene3D" id="3.40.50.2300">
    <property type="match status" value="2"/>
</dbReference>
<reference evidence="5" key="1">
    <citation type="submission" date="2016-04" db="EMBL/GenBank/DDBJ databases">
        <authorList>
            <person name="Evans L.H."/>
            <person name="Alamgir A."/>
            <person name="Owens N."/>
            <person name="Weber N.D."/>
            <person name="Virtaneva K."/>
            <person name="Barbian K."/>
            <person name="Babar A."/>
            <person name="Rosenke K."/>
        </authorList>
    </citation>
    <scope>NUCLEOTIDE SEQUENCE</scope>
    <source>
        <strain evidence="5">86-1</strain>
    </source>
</reference>
<dbReference type="Pfam" id="PF00356">
    <property type="entry name" value="LacI"/>
    <property type="match status" value="1"/>
</dbReference>
<evidence type="ECO:0000256" key="1">
    <source>
        <dbReference type="ARBA" id="ARBA00023015"/>
    </source>
</evidence>
<dbReference type="SUPFAM" id="SSF53822">
    <property type="entry name" value="Periplasmic binding protein-like I"/>
    <property type="match status" value="1"/>
</dbReference>
<keyword evidence="1" id="KW-0805">Transcription regulation</keyword>
<proteinExistence type="predicted"/>
<dbReference type="CDD" id="cd06267">
    <property type="entry name" value="PBP1_LacI_sugar_binding-like"/>
    <property type="match status" value="1"/>
</dbReference>
<dbReference type="SMART" id="SM00354">
    <property type="entry name" value="HTH_LACI"/>
    <property type="match status" value="1"/>
</dbReference>
<dbReference type="Gene3D" id="1.10.260.40">
    <property type="entry name" value="lambda repressor-like DNA-binding domains"/>
    <property type="match status" value="1"/>
</dbReference>
<dbReference type="Pfam" id="PF13377">
    <property type="entry name" value="Peripla_BP_3"/>
    <property type="match status" value="1"/>
</dbReference>
<dbReference type="RefSeq" id="WP_296939112.1">
    <property type="nucleotide sequence ID" value="NZ_LT599032.1"/>
</dbReference>
<dbReference type="GO" id="GO:0001216">
    <property type="term" value="F:DNA-binding transcription activator activity"/>
    <property type="evidence" value="ECO:0007669"/>
    <property type="project" value="InterPro"/>
</dbReference>
<accession>A0A212J683</accession>
<dbReference type="PROSITE" id="PS00717">
    <property type="entry name" value="SIGMA54_1"/>
    <property type="match status" value="1"/>
</dbReference>
<gene>
    <name evidence="5" type="ORF">KL86DYS1_11269</name>
</gene>
<organism evidence="5">
    <name type="scientific">uncultured Dysgonomonas sp</name>
    <dbReference type="NCBI Taxonomy" id="206096"/>
    <lineage>
        <taxon>Bacteria</taxon>
        <taxon>Pseudomonadati</taxon>
        <taxon>Bacteroidota</taxon>
        <taxon>Bacteroidia</taxon>
        <taxon>Bacteroidales</taxon>
        <taxon>Dysgonomonadaceae</taxon>
        <taxon>Dysgonomonas</taxon>
        <taxon>environmental samples</taxon>
    </lineage>
</organism>
<protein>
    <recommendedName>
        <fullName evidence="4">HTH lacI-type domain-containing protein</fullName>
    </recommendedName>
</protein>
<evidence type="ECO:0000313" key="5">
    <source>
        <dbReference type="EMBL" id="SBV94962.1"/>
    </source>
</evidence>
<dbReference type="InterPro" id="IPR046335">
    <property type="entry name" value="LacI/GalR-like_sensor"/>
</dbReference>
<dbReference type="SUPFAM" id="SSF47413">
    <property type="entry name" value="lambda repressor-like DNA-binding domains"/>
    <property type="match status" value="1"/>
</dbReference>
<dbReference type="CDD" id="cd01392">
    <property type="entry name" value="HTH_LacI"/>
    <property type="match status" value="1"/>
</dbReference>
<evidence type="ECO:0000256" key="3">
    <source>
        <dbReference type="ARBA" id="ARBA00023163"/>
    </source>
</evidence>
<evidence type="ECO:0000259" key="4">
    <source>
        <dbReference type="PROSITE" id="PS50932"/>
    </source>
</evidence>
<feature type="domain" description="HTH lacI-type" evidence="4">
    <location>
        <begin position="6"/>
        <end position="60"/>
    </location>
</feature>